<dbReference type="EMBL" id="BPLR01003932">
    <property type="protein sequence ID" value="GIX90351.1"/>
    <property type="molecule type" value="Genomic_DNA"/>
</dbReference>
<reference evidence="1 2" key="1">
    <citation type="submission" date="2021-06" db="EMBL/GenBank/DDBJ databases">
        <title>Caerostris extrusa draft genome.</title>
        <authorList>
            <person name="Kono N."/>
            <person name="Arakawa K."/>
        </authorList>
    </citation>
    <scope>NUCLEOTIDE SEQUENCE [LARGE SCALE GENOMIC DNA]</scope>
</reference>
<evidence type="ECO:0000313" key="1">
    <source>
        <dbReference type="EMBL" id="GIX90351.1"/>
    </source>
</evidence>
<evidence type="ECO:0000313" key="2">
    <source>
        <dbReference type="Proteomes" id="UP001054945"/>
    </source>
</evidence>
<dbReference type="AlphaFoldDB" id="A0AAV4P2B2"/>
<sequence length="96" mass="11004">MDARSSREVAMRMKHTCEKESSHTLMLIYHYMMMMPIHKDKRGQGGEEPSGWLKWYRLGARGCNAKRAQLAIARCSIVAPSLPQTVPVHREGNNYD</sequence>
<proteinExistence type="predicted"/>
<protein>
    <submittedName>
        <fullName evidence="1">Uncharacterized protein</fullName>
    </submittedName>
</protein>
<gene>
    <name evidence="1" type="ORF">CEXT_192151</name>
</gene>
<keyword evidence="2" id="KW-1185">Reference proteome</keyword>
<accession>A0AAV4P2B2</accession>
<dbReference type="Proteomes" id="UP001054945">
    <property type="component" value="Unassembled WGS sequence"/>
</dbReference>
<comment type="caution">
    <text evidence="1">The sequence shown here is derived from an EMBL/GenBank/DDBJ whole genome shotgun (WGS) entry which is preliminary data.</text>
</comment>
<name>A0AAV4P2B2_CAEEX</name>
<organism evidence="1 2">
    <name type="scientific">Caerostris extrusa</name>
    <name type="common">Bark spider</name>
    <name type="synonym">Caerostris bankana</name>
    <dbReference type="NCBI Taxonomy" id="172846"/>
    <lineage>
        <taxon>Eukaryota</taxon>
        <taxon>Metazoa</taxon>
        <taxon>Ecdysozoa</taxon>
        <taxon>Arthropoda</taxon>
        <taxon>Chelicerata</taxon>
        <taxon>Arachnida</taxon>
        <taxon>Araneae</taxon>
        <taxon>Araneomorphae</taxon>
        <taxon>Entelegynae</taxon>
        <taxon>Araneoidea</taxon>
        <taxon>Araneidae</taxon>
        <taxon>Caerostris</taxon>
    </lineage>
</organism>